<dbReference type="InParanoid" id="G4ZZN5"/>
<sequence>MAKVYQLSRKRPHIVLPPNKKPTKSSRPPTPFTTFTALLDAAKSCDTSTEYPAKCDAAPAPVSSVTKRRLQNRESCRKTRLKRKLQQHAQDVLARERQARNEYLTQLADKLGVETRSKSQEDARDTLFRELATKSLHYALVDSEYSGWLDDSSDLCQWRFVGVSSVKVQRDGEIDAVAMTSTTRVRFHRLHVQDVSINVVRRERNTPFEFEVDGNNSK</sequence>
<dbReference type="GeneID" id="20639221"/>
<accession>G4ZZN5</accession>
<proteinExistence type="predicted"/>
<gene>
    <name evidence="2" type="ORF">PHYSODRAFT_260783</name>
</gene>
<evidence type="ECO:0008006" key="4">
    <source>
        <dbReference type="Google" id="ProtNLM"/>
    </source>
</evidence>
<dbReference type="KEGG" id="psoj:PHYSODRAFT_260783"/>
<dbReference type="CDD" id="cd14686">
    <property type="entry name" value="bZIP"/>
    <property type="match status" value="1"/>
</dbReference>
<dbReference type="AlphaFoldDB" id="G4ZZN5"/>
<dbReference type="SMR" id="G4ZZN5"/>
<evidence type="ECO:0000313" key="3">
    <source>
        <dbReference type="Proteomes" id="UP000002640"/>
    </source>
</evidence>
<evidence type="ECO:0000256" key="1">
    <source>
        <dbReference type="SAM" id="MobiDB-lite"/>
    </source>
</evidence>
<dbReference type="RefSeq" id="XP_009533126.1">
    <property type="nucleotide sequence ID" value="XM_009534831.1"/>
</dbReference>
<dbReference type="Proteomes" id="UP000002640">
    <property type="component" value="Unassembled WGS sequence"/>
</dbReference>
<protein>
    <recommendedName>
        <fullName evidence="4">BZIP domain-containing protein</fullName>
    </recommendedName>
</protein>
<dbReference type="EMBL" id="JH159158">
    <property type="protein sequence ID" value="EGZ10381.1"/>
    <property type="molecule type" value="Genomic_DNA"/>
</dbReference>
<name>G4ZZN5_PHYSP</name>
<feature type="region of interest" description="Disordered" evidence="1">
    <location>
        <begin position="1"/>
        <end position="30"/>
    </location>
</feature>
<organism evidence="2 3">
    <name type="scientific">Phytophthora sojae (strain P6497)</name>
    <name type="common">Soybean stem and root rot agent</name>
    <name type="synonym">Phytophthora megasperma f. sp. glycines</name>
    <dbReference type="NCBI Taxonomy" id="1094619"/>
    <lineage>
        <taxon>Eukaryota</taxon>
        <taxon>Sar</taxon>
        <taxon>Stramenopiles</taxon>
        <taxon>Oomycota</taxon>
        <taxon>Peronosporomycetes</taxon>
        <taxon>Peronosporales</taxon>
        <taxon>Peronosporaceae</taxon>
        <taxon>Phytophthora</taxon>
    </lineage>
</organism>
<evidence type="ECO:0000313" key="2">
    <source>
        <dbReference type="EMBL" id="EGZ10381.1"/>
    </source>
</evidence>
<keyword evidence="3" id="KW-1185">Reference proteome</keyword>
<reference evidence="2 3" key="1">
    <citation type="journal article" date="2006" name="Science">
        <title>Phytophthora genome sequences uncover evolutionary origins and mechanisms of pathogenesis.</title>
        <authorList>
            <person name="Tyler B.M."/>
            <person name="Tripathy S."/>
            <person name="Zhang X."/>
            <person name="Dehal P."/>
            <person name="Jiang R.H."/>
            <person name="Aerts A."/>
            <person name="Arredondo F.D."/>
            <person name="Baxter L."/>
            <person name="Bensasson D."/>
            <person name="Beynon J.L."/>
            <person name="Chapman J."/>
            <person name="Damasceno C.M."/>
            <person name="Dorrance A.E."/>
            <person name="Dou D."/>
            <person name="Dickerman A.W."/>
            <person name="Dubchak I.L."/>
            <person name="Garbelotto M."/>
            <person name="Gijzen M."/>
            <person name="Gordon S.G."/>
            <person name="Govers F."/>
            <person name="Grunwald N.J."/>
            <person name="Huang W."/>
            <person name="Ivors K.L."/>
            <person name="Jones R.W."/>
            <person name="Kamoun S."/>
            <person name="Krampis K."/>
            <person name="Lamour K.H."/>
            <person name="Lee M.K."/>
            <person name="McDonald W.H."/>
            <person name="Medina M."/>
            <person name="Meijer H.J."/>
            <person name="Nordberg E.K."/>
            <person name="Maclean D.J."/>
            <person name="Ospina-Giraldo M.D."/>
            <person name="Morris P.F."/>
            <person name="Phuntumart V."/>
            <person name="Putnam N.H."/>
            <person name="Rash S."/>
            <person name="Rose J.K."/>
            <person name="Sakihama Y."/>
            <person name="Salamov A.A."/>
            <person name="Savidor A."/>
            <person name="Scheuring C.F."/>
            <person name="Smith B.M."/>
            <person name="Sobral B.W."/>
            <person name="Terry A."/>
            <person name="Torto-Alalibo T.A."/>
            <person name="Win J."/>
            <person name="Xu Z."/>
            <person name="Zhang H."/>
            <person name="Grigoriev I.V."/>
            <person name="Rokhsar D.S."/>
            <person name="Boore J.L."/>
        </authorList>
    </citation>
    <scope>NUCLEOTIDE SEQUENCE [LARGE SCALE GENOMIC DNA]</scope>
    <source>
        <strain evidence="2 3">P6497</strain>
    </source>
</reference>